<dbReference type="SMART" id="SM00845">
    <property type="entry name" value="GatB_Yqey"/>
    <property type="match status" value="1"/>
</dbReference>
<dbReference type="Gene3D" id="1.10.10.410">
    <property type="match status" value="1"/>
</dbReference>
<comment type="similarity">
    <text evidence="1 7">Belongs to the GatB/GatE family. GatB subfamily.</text>
</comment>
<feature type="domain" description="Asn/Gln amidotransferase" evidence="8">
    <location>
        <begin position="357"/>
        <end position="511"/>
    </location>
</feature>
<dbReference type="InterPro" id="IPR014746">
    <property type="entry name" value="Gln_synth/guanido_kin_cat_dom"/>
</dbReference>
<dbReference type="GO" id="GO:0030956">
    <property type="term" value="C:glutamyl-tRNA(Gln) amidotransferase complex"/>
    <property type="evidence" value="ECO:0007669"/>
    <property type="project" value="UniProtKB-UniRule"/>
</dbReference>
<gene>
    <name evidence="9" type="ORF">FISHEDRAFT_34919</name>
</gene>
<dbReference type="InterPro" id="IPR018027">
    <property type="entry name" value="Asn/Gln_amidotransferase"/>
</dbReference>
<dbReference type="HAMAP" id="MF_00121">
    <property type="entry name" value="GatB"/>
    <property type="match status" value="1"/>
</dbReference>
<comment type="subcellular location">
    <subcellularLocation>
        <location evidence="7">Mitochondrion</location>
    </subcellularLocation>
</comment>
<keyword evidence="3 7" id="KW-0547">Nucleotide-binding</keyword>
<evidence type="ECO:0000313" key="9">
    <source>
        <dbReference type="EMBL" id="KIY52615.1"/>
    </source>
</evidence>
<evidence type="ECO:0000259" key="8">
    <source>
        <dbReference type="SMART" id="SM00845"/>
    </source>
</evidence>
<dbReference type="EC" id="6.3.5.-" evidence="7"/>
<dbReference type="InterPro" id="IPR004413">
    <property type="entry name" value="GatB"/>
</dbReference>
<evidence type="ECO:0000256" key="1">
    <source>
        <dbReference type="ARBA" id="ARBA00005306"/>
    </source>
</evidence>
<evidence type="ECO:0000256" key="2">
    <source>
        <dbReference type="ARBA" id="ARBA00022598"/>
    </source>
</evidence>
<dbReference type="GO" id="GO:0016740">
    <property type="term" value="F:transferase activity"/>
    <property type="evidence" value="ECO:0007669"/>
    <property type="project" value="UniProtKB-KW"/>
</dbReference>
<dbReference type="GO" id="GO:0005524">
    <property type="term" value="F:ATP binding"/>
    <property type="evidence" value="ECO:0007669"/>
    <property type="project" value="UniProtKB-KW"/>
</dbReference>
<evidence type="ECO:0000256" key="4">
    <source>
        <dbReference type="ARBA" id="ARBA00022840"/>
    </source>
</evidence>
<dbReference type="EMBL" id="KN881636">
    <property type="protein sequence ID" value="KIY52615.1"/>
    <property type="molecule type" value="Genomic_DNA"/>
</dbReference>
<keyword evidence="7" id="KW-0496">Mitochondrion</keyword>
<comment type="catalytic activity">
    <reaction evidence="6 7">
        <text>L-glutamyl-tRNA(Gln) + L-glutamine + ATP + H2O = L-glutaminyl-tRNA(Gln) + L-glutamate + ADP + phosphate + H(+)</text>
        <dbReference type="Rhea" id="RHEA:17521"/>
        <dbReference type="Rhea" id="RHEA-COMP:9681"/>
        <dbReference type="Rhea" id="RHEA-COMP:9684"/>
        <dbReference type="ChEBI" id="CHEBI:15377"/>
        <dbReference type="ChEBI" id="CHEBI:15378"/>
        <dbReference type="ChEBI" id="CHEBI:29985"/>
        <dbReference type="ChEBI" id="CHEBI:30616"/>
        <dbReference type="ChEBI" id="CHEBI:43474"/>
        <dbReference type="ChEBI" id="CHEBI:58359"/>
        <dbReference type="ChEBI" id="CHEBI:78520"/>
        <dbReference type="ChEBI" id="CHEBI:78521"/>
        <dbReference type="ChEBI" id="CHEBI:456216"/>
    </reaction>
</comment>
<sequence length="512" mass="57445">MRCITRGLHSYRYAHSGSSGWQVVIGIETHAQLKSKQKLFSGTFFVATCEQPNAHVTPFDAGFPGTLPRLNQECVDLALRASLALKCAVDPRSSFDRKHYFYSDLPAGYQITQHYKPFARTGSLQLPHLERPPVRIKQIQLEQDTAKSTYDAQRRLTLIDLSRAGSALIEIVTEPDLRSPEEAGSYVRTLQSTLRAIGVSDCNMDMGSFRCDVNVSINRDGDKLGSGTRCEIKNVHSIKFITAAIRHEIGRQRAILEQGGTIEQETRGFDPNTFETYTLRSKENAEDYRYMPDPNLGHLHVSEARLNELSSTQPNLPWEIHERLVKQYGLSEVPANTLMGLEEEHLSRGKGGRGPVAFFRMVCDADQRRNPQIVANWMTQHLLGYLSSRGLTYEDNPIQAAQLGEVIDMVNDGVLTNTSAKHLLRYLLDSPSTAVTELAEAKGLLSRGPVTREELRNLCRRVLDASPQSVADYKKGVKNQKLIKRFLGSVMRESHGRAEVVAVQQMLEKLLR</sequence>
<evidence type="ECO:0000256" key="3">
    <source>
        <dbReference type="ARBA" id="ARBA00022741"/>
    </source>
</evidence>
<proteinExistence type="inferred from homology"/>
<evidence type="ECO:0000256" key="7">
    <source>
        <dbReference type="HAMAP-Rule" id="MF_03147"/>
    </source>
</evidence>
<dbReference type="InterPro" id="IPR006075">
    <property type="entry name" value="Asn/Gln-tRNA_Trfase_suB/E_cat"/>
</dbReference>
<dbReference type="NCBIfam" id="TIGR00133">
    <property type="entry name" value="gatB"/>
    <property type="match status" value="1"/>
</dbReference>
<dbReference type="NCBIfam" id="NF004012">
    <property type="entry name" value="PRK05477.1-2"/>
    <property type="match status" value="1"/>
</dbReference>
<dbReference type="GO" id="GO:0005739">
    <property type="term" value="C:mitochondrion"/>
    <property type="evidence" value="ECO:0007669"/>
    <property type="project" value="UniProtKB-SubCell"/>
</dbReference>
<evidence type="ECO:0000256" key="5">
    <source>
        <dbReference type="ARBA" id="ARBA00022917"/>
    </source>
</evidence>
<organism evidence="9 10">
    <name type="scientific">Fistulina hepatica ATCC 64428</name>
    <dbReference type="NCBI Taxonomy" id="1128425"/>
    <lineage>
        <taxon>Eukaryota</taxon>
        <taxon>Fungi</taxon>
        <taxon>Dikarya</taxon>
        <taxon>Basidiomycota</taxon>
        <taxon>Agaricomycotina</taxon>
        <taxon>Agaricomycetes</taxon>
        <taxon>Agaricomycetidae</taxon>
        <taxon>Agaricales</taxon>
        <taxon>Fistulinaceae</taxon>
        <taxon>Fistulina</taxon>
    </lineage>
</organism>
<keyword evidence="5 7" id="KW-0648">Protein biosynthesis</keyword>
<comment type="subunit">
    <text evidence="7">Subunit of the heterotrimeric GatCAB amidotransferase (AdT) complex, composed of A, B and C subunits.</text>
</comment>
<name>A0A0D7AL56_9AGAR</name>
<dbReference type="OrthoDB" id="1722066at2759"/>
<dbReference type="Proteomes" id="UP000054144">
    <property type="component" value="Unassembled WGS sequence"/>
</dbReference>
<protein>
    <recommendedName>
        <fullName evidence="7">Glutamyl-tRNA(Gln) amidotransferase subunit B, mitochondrial</fullName>
        <shortName evidence="7">Glu-AdT subunit B</shortName>
        <ecNumber evidence="7">6.3.5.-</ecNumber>
    </recommendedName>
</protein>
<keyword evidence="4 7" id="KW-0067">ATP-binding</keyword>
<dbReference type="Pfam" id="PF02637">
    <property type="entry name" value="GatB_Yqey"/>
    <property type="match status" value="1"/>
</dbReference>
<comment type="function">
    <text evidence="7">Allows the formation of correctly charged Gln-tRNA(Gln) through the transamidation of misacylated Glu-tRNA(Gln) in the mitochondria. The reaction takes place in the presence of glutamine and ATP through an activated gamma-phospho-Glu-tRNA(Gln).</text>
</comment>
<dbReference type="Pfam" id="PF02934">
    <property type="entry name" value="GatB_N"/>
    <property type="match status" value="1"/>
</dbReference>
<dbReference type="AlphaFoldDB" id="A0A0D7AL56"/>
<dbReference type="InterPro" id="IPR017959">
    <property type="entry name" value="Asn/Gln-tRNA_amidoTrfase_suB/E"/>
</dbReference>
<dbReference type="PANTHER" id="PTHR11659:SF0">
    <property type="entry name" value="GLUTAMYL-TRNA(GLN) AMIDOTRANSFERASE SUBUNIT B, MITOCHONDRIAL"/>
    <property type="match status" value="1"/>
</dbReference>
<evidence type="ECO:0000256" key="6">
    <source>
        <dbReference type="ARBA" id="ARBA00047913"/>
    </source>
</evidence>
<keyword evidence="9" id="KW-0808">Transferase</keyword>
<evidence type="ECO:0000313" key="10">
    <source>
        <dbReference type="Proteomes" id="UP000054144"/>
    </source>
</evidence>
<keyword evidence="2 7" id="KW-0436">Ligase</keyword>
<dbReference type="NCBIfam" id="NF004014">
    <property type="entry name" value="PRK05477.1-4"/>
    <property type="match status" value="1"/>
</dbReference>
<reference evidence="9 10" key="1">
    <citation type="journal article" date="2015" name="Fungal Genet. Biol.">
        <title>Evolution of novel wood decay mechanisms in Agaricales revealed by the genome sequences of Fistulina hepatica and Cylindrobasidium torrendii.</title>
        <authorList>
            <person name="Floudas D."/>
            <person name="Held B.W."/>
            <person name="Riley R."/>
            <person name="Nagy L.G."/>
            <person name="Koehler G."/>
            <person name="Ransdell A.S."/>
            <person name="Younus H."/>
            <person name="Chow J."/>
            <person name="Chiniquy J."/>
            <person name="Lipzen A."/>
            <person name="Tritt A."/>
            <person name="Sun H."/>
            <person name="Haridas S."/>
            <person name="LaButti K."/>
            <person name="Ohm R.A."/>
            <person name="Kues U."/>
            <person name="Blanchette R.A."/>
            <person name="Grigoriev I.V."/>
            <person name="Minto R.E."/>
            <person name="Hibbett D.S."/>
        </authorList>
    </citation>
    <scope>NUCLEOTIDE SEQUENCE [LARGE SCALE GENOMIC DNA]</scope>
    <source>
        <strain evidence="9 10">ATCC 64428</strain>
    </source>
</reference>
<dbReference type="SUPFAM" id="SSF55931">
    <property type="entry name" value="Glutamine synthetase/guanido kinase"/>
    <property type="match status" value="1"/>
</dbReference>
<dbReference type="InterPro" id="IPR023168">
    <property type="entry name" value="GatB_Yqey_C_2"/>
</dbReference>
<dbReference type="PANTHER" id="PTHR11659">
    <property type="entry name" value="GLUTAMYL-TRNA GLN AMIDOTRANSFERASE SUBUNIT B MITOCHONDRIAL AND PROKARYOTIC PET112-RELATED"/>
    <property type="match status" value="1"/>
</dbReference>
<dbReference type="GO" id="GO:0032543">
    <property type="term" value="P:mitochondrial translation"/>
    <property type="evidence" value="ECO:0007669"/>
    <property type="project" value="UniProtKB-UniRule"/>
</dbReference>
<accession>A0A0D7AL56</accession>
<dbReference type="SUPFAM" id="SSF89095">
    <property type="entry name" value="GatB/YqeY motif"/>
    <property type="match status" value="1"/>
</dbReference>
<keyword evidence="10" id="KW-1185">Reference proteome</keyword>
<dbReference type="GO" id="GO:0070681">
    <property type="term" value="P:glutaminyl-tRNAGln biosynthesis via transamidation"/>
    <property type="evidence" value="ECO:0007669"/>
    <property type="project" value="UniProtKB-UniRule"/>
</dbReference>
<dbReference type="GO" id="GO:0050567">
    <property type="term" value="F:glutaminyl-tRNA synthase (glutamine-hydrolyzing) activity"/>
    <property type="evidence" value="ECO:0007669"/>
    <property type="project" value="UniProtKB-UniRule"/>
</dbReference>
<dbReference type="InterPro" id="IPR003789">
    <property type="entry name" value="Asn/Gln_tRNA_amidoTrase-B-like"/>
</dbReference>